<sequence>MRKTMFSLSLPLLAAAIFLLTQAVPAECLTAEDVKSYVDAAKALNLNGDNLKIGSESAEEILKDDHFMALLRGRLRIARLLKAASDAEGGEGTYALHVEAGPIVAFLCQGGAPTLDRLVQGAVEQVVKPLQLEATLKELPRYYEAIVATADWQKKFGKIMGEGEYPSIQRGKIFHIAGFPEIGDKPYYTAAMDIELKDDTMYLSEWDASAEGWLYSFWMRRWREGTMETAKIAVDLLNKALGQ</sequence>
<evidence type="ECO:0000313" key="2">
    <source>
        <dbReference type="EMBL" id="CBL27730.1"/>
    </source>
</evidence>
<gene>
    <name evidence="2" type="ORF">SY1_01920</name>
</gene>
<reference evidence="2 3" key="2">
    <citation type="submission" date="2010-03" db="EMBL/GenBank/DDBJ databases">
        <authorList>
            <person name="Pajon A."/>
        </authorList>
    </citation>
    <scope>NUCLEOTIDE SEQUENCE [LARGE SCALE GENOMIC DNA]</scope>
    <source>
        <strain evidence="2 3">SGP1</strain>
    </source>
</reference>
<dbReference type="Proteomes" id="UP000008957">
    <property type="component" value="Chromosome"/>
</dbReference>
<keyword evidence="1" id="KW-0732">Signal</keyword>
<dbReference type="RefSeq" id="WP_015555877.1">
    <property type="nucleotide sequence ID" value="NC_021038.1"/>
</dbReference>
<dbReference type="EMBL" id="FP929056">
    <property type="protein sequence ID" value="CBL27730.1"/>
    <property type="molecule type" value="Genomic_DNA"/>
</dbReference>
<evidence type="ECO:0000313" key="3">
    <source>
        <dbReference type="Proteomes" id="UP000008957"/>
    </source>
</evidence>
<dbReference type="KEGG" id="sbr:SY1_01920"/>
<feature type="chain" id="PRO_5044494361" evidence="1">
    <location>
        <begin position="24"/>
        <end position="243"/>
    </location>
</feature>
<dbReference type="AlphaFoldDB" id="A0AB94IVG1"/>
<accession>A0AB94IVG1</accession>
<proteinExistence type="predicted"/>
<organism evidence="2 3">
    <name type="scientific">Fretibacterium fastidiosum</name>
    <dbReference type="NCBI Taxonomy" id="651822"/>
    <lineage>
        <taxon>Bacteria</taxon>
        <taxon>Thermotogati</taxon>
        <taxon>Synergistota</taxon>
        <taxon>Synergistia</taxon>
        <taxon>Synergistales</taxon>
        <taxon>Aminobacteriaceae</taxon>
        <taxon>Fretibacterium</taxon>
    </lineage>
</organism>
<protein>
    <submittedName>
        <fullName evidence="2">Uncharacterized protein</fullName>
    </submittedName>
</protein>
<evidence type="ECO:0000256" key="1">
    <source>
        <dbReference type="SAM" id="SignalP"/>
    </source>
</evidence>
<feature type="signal peptide" evidence="1">
    <location>
        <begin position="1"/>
        <end position="23"/>
    </location>
</feature>
<name>A0AB94IVG1_9BACT</name>
<reference evidence="3" key="1">
    <citation type="submission" date="2010-03" db="EMBL/GenBank/DDBJ databases">
        <title>The genome sequence of Synergistetes sp. SGP1.</title>
        <authorList>
            <consortium name="metaHIT consortium -- http://www.metahit.eu/"/>
            <person name="Pajon A."/>
            <person name="Turner K."/>
            <person name="Parkhill J."/>
            <person name="Wade W."/>
            <person name="Vartoukian S."/>
        </authorList>
    </citation>
    <scope>NUCLEOTIDE SEQUENCE [LARGE SCALE GENOMIC DNA]</scope>
    <source>
        <strain evidence="3">SGP1</strain>
    </source>
</reference>
<keyword evidence="3" id="KW-1185">Reference proteome</keyword>